<sequence length="985" mass="113215">MPLPKSWQTISLPELAPSRRAAGGTAAAPGPAVFVSPSVSSLNFDEEAVVDTDRKIERHRYAKLLLHHVPRYQQFTSMDLFAETFLRDIALQDGVTPQARAAAATWVMKLMCSSSSKKRLMEPLVDALFPAIYRDYDEQKLDHAPPSIQALVNDRTLLRDNPYFSHSMYVQDIVAINATIENLSRKIQRTFPAIMQWKRLVVILAEYVRNTIKRRAFSAWRELARRRRIEDLLRRNVIIRHEKNIRSSRLQAAFFRWKTAVETSRTEYLTERLHQAAFQLESAKNQFQMQCYRSDKLQLSNEQGQVEIQHLIEERDELLRSVEELKEILVLREKEHQDRMKNCVREVVTLVQQQRCILRRAIDARLCVEEITAGWLDEAISEFKSKATDEEALPPGYKFLLKWCNQIYFRQRTKKPLRVSNFAADFANGEAYLLLLQYVFSGDQLATIKPPPPPRWLSKVNKTERLNRVCQFAASTPLAIALEPVDLSEKREDKIAAAVAEIFLYHIREKRVMYTNRALQIVGDVALRCEPGANNFAAAINTPTRSESASGKDNASDSVGVFDDGFGGAASFHDEETLRRQVMEWGCELEQWEAELQRNVVQENKLQHCGVTIAHDAAHMMRERSKGQPVYVVTSSTGLIFTSINAKNMEDLRTKFKMPNPQGWKTLVRVALKNVLWKHVRLIASHFYHFAGVDARRMSEVQFWRFVEETQVAAEPLGPLVAMQIFDAVVSPQIASIWRVAGKDEKREKMLEAVQEQIEIRFLKPNQFTEILVRFAVARYKGGIIEATEHFLSELRLPVMERILPVTLLFYEPESQRVMSYFQHDLARVFFFYMNHQLNESLKGRSHKMQGCGRFMARLSYTTYIKMFADCDFILPEQDGESGSVGYQRKTRCMSIDEVLKMLEDVQRRIPSISPGELCFSLFLETFGVACTYWWPDPAVPLSRKLAAFLSRLMEKLRAVFANDVLILGNPPCVSLEGGAHVELF</sequence>
<dbReference type="VEuPathDB" id="TriTrypDB:TCDM_05889"/>
<dbReference type="VEuPathDB" id="TriTrypDB:Tc_MARK_7880"/>
<feature type="domain" description="Calponin-homology (CH)" evidence="1">
    <location>
        <begin position="394"/>
        <end position="507"/>
    </location>
</feature>
<dbReference type="VEuPathDB" id="TriTrypDB:ECC02_006543"/>
<accession>A0A2V2VDM2</accession>
<evidence type="ECO:0000313" key="3">
    <source>
        <dbReference type="Proteomes" id="UP000246121"/>
    </source>
</evidence>
<proteinExistence type="predicted"/>
<name>A0A2V2VDM2_TRYCR</name>
<dbReference type="SUPFAM" id="SSF47576">
    <property type="entry name" value="Calponin-homology domain, CH-domain"/>
    <property type="match status" value="1"/>
</dbReference>
<evidence type="ECO:0000313" key="2">
    <source>
        <dbReference type="EMBL" id="PWU94635.1"/>
    </source>
</evidence>
<dbReference type="VEuPathDB" id="TriTrypDB:C3747_35g114"/>
<dbReference type="AlphaFoldDB" id="A0A2V2VDM2"/>
<dbReference type="InterPro" id="IPR001715">
    <property type="entry name" value="CH_dom"/>
</dbReference>
<organism evidence="2 3">
    <name type="scientific">Trypanosoma cruzi</name>
    <dbReference type="NCBI Taxonomy" id="5693"/>
    <lineage>
        <taxon>Eukaryota</taxon>
        <taxon>Discoba</taxon>
        <taxon>Euglenozoa</taxon>
        <taxon>Kinetoplastea</taxon>
        <taxon>Metakinetoplastina</taxon>
        <taxon>Trypanosomatida</taxon>
        <taxon>Trypanosomatidae</taxon>
        <taxon>Trypanosoma</taxon>
        <taxon>Schizotrypanum</taxon>
    </lineage>
</organism>
<dbReference type="Gene3D" id="1.10.418.10">
    <property type="entry name" value="Calponin-like domain"/>
    <property type="match status" value="1"/>
</dbReference>
<dbReference type="Proteomes" id="UP000246121">
    <property type="component" value="Unassembled WGS sequence"/>
</dbReference>
<evidence type="ECO:0000259" key="1">
    <source>
        <dbReference type="PROSITE" id="PS50021"/>
    </source>
</evidence>
<protein>
    <recommendedName>
        <fullName evidence="1">Calponin-homology (CH) domain-containing protein</fullName>
    </recommendedName>
</protein>
<dbReference type="InterPro" id="IPR036872">
    <property type="entry name" value="CH_dom_sf"/>
</dbReference>
<dbReference type="VEuPathDB" id="TriTrypDB:C4B63_25g285"/>
<comment type="caution">
    <text evidence="2">The sequence shown here is derived from an EMBL/GenBank/DDBJ whole genome shotgun (WGS) entry which is preliminary data.</text>
</comment>
<reference evidence="2 3" key="1">
    <citation type="journal article" date="2018" name="Microb. Genom.">
        <title>Expanding an expanded genome: long-read sequencing of Trypanosoma cruzi.</title>
        <authorList>
            <person name="Berna L."/>
            <person name="Rodriguez M."/>
            <person name="Chiribao M.L."/>
            <person name="Parodi-Talice A."/>
            <person name="Pita S."/>
            <person name="Rijo G."/>
            <person name="Alvarez-Valin F."/>
            <person name="Robello C."/>
        </authorList>
    </citation>
    <scope>NUCLEOTIDE SEQUENCE [LARGE SCALE GENOMIC DNA]</scope>
    <source>
        <strain evidence="2 3">Dm28c</strain>
    </source>
</reference>
<dbReference type="VEuPathDB" id="TriTrypDB:BCY84_20353"/>
<gene>
    <name evidence="2" type="ORF">C4B63_25g285</name>
</gene>
<dbReference type="VEuPathDB" id="TriTrypDB:TcBrA4_0134200"/>
<dbReference type="CDD" id="cd21218">
    <property type="entry name" value="CH_PLS_FIM_rpt2"/>
    <property type="match status" value="1"/>
</dbReference>
<dbReference type="VEuPathDB" id="TriTrypDB:TcCLB.506605.190"/>
<dbReference type="VEuPathDB" id="TriTrypDB:TcCL_NonESM04460"/>
<dbReference type="VEuPathDB" id="TriTrypDB:TCSYLVIO_010360"/>
<dbReference type="Pfam" id="PF00307">
    <property type="entry name" value="CH"/>
    <property type="match status" value="1"/>
</dbReference>
<dbReference type="EMBL" id="PRFA01000025">
    <property type="protein sequence ID" value="PWU94635.1"/>
    <property type="molecule type" value="Genomic_DNA"/>
</dbReference>
<dbReference type="VEuPathDB" id="TriTrypDB:TcCLB.508859.10"/>
<dbReference type="PROSITE" id="PS50021">
    <property type="entry name" value="CH"/>
    <property type="match status" value="1"/>
</dbReference>
<dbReference type="VEuPathDB" id="TriTrypDB:TcG_03954"/>